<organism evidence="10 11">
    <name type="scientific">Microbaculum marinum</name>
    <dbReference type="NCBI Taxonomy" id="1764581"/>
    <lineage>
        <taxon>Bacteria</taxon>
        <taxon>Pseudomonadati</taxon>
        <taxon>Pseudomonadota</taxon>
        <taxon>Alphaproteobacteria</taxon>
        <taxon>Hyphomicrobiales</taxon>
        <taxon>Tepidamorphaceae</taxon>
        <taxon>Microbaculum</taxon>
    </lineage>
</organism>
<feature type="transmembrane region" description="Helical" evidence="8">
    <location>
        <begin position="151"/>
        <end position="170"/>
    </location>
</feature>
<keyword evidence="7 8" id="KW-0472">Membrane</keyword>
<evidence type="ECO:0000256" key="6">
    <source>
        <dbReference type="ARBA" id="ARBA00022989"/>
    </source>
</evidence>
<dbReference type="RefSeq" id="WP_340328388.1">
    <property type="nucleotide sequence ID" value="NZ_JAZHOF010000002.1"/>
</dbReference>
<dbReference type="InterPro" id="IPR035906">
    <property type="entry name" value="MetI-like_sf"/>
</dbReference>
<evidence type="ECO:0000256" key="2">
    <source>
        <dbReference type="ARBA" id="ARBA00007069"/>
    </source>
</evidence>
<evidence type="ECO:0000256" key="8">
    <source>
        <dbReference type="RuleBase" id="RU363032"/>
    </source>
</evidence>
<dbReference type="SUPFAM" id="SSF161098">
    <property type="entry name" value="MetI-like"/>
    <property type="match status" value="1"/>
</dbReference>
<gene>
    <name evidence="10" type="ORF">V3328_04100</name>
</gene>
<keyword evidence="11" id="KW-1185">Reference proteome</keyword>
<protein>
    <submittedName>
        <fullName evidence="10">ABC transporter permease</fullName>
    </submittedName>
</protein>
<keyword evidence="4" id="KW-1003">Cell membrane</keyword>
<reference evidence="10 11" key="1">
    <citation type="submission" date="2024-02" db="EMBL/GenBank/DDBJ databases">
        <title>Genome analysis and characterization of Microbaculum marinisediminis sp. nov., isolated from marine sediment.</title>
        <authorList>
            <person name="Du Z.-J."/>
            <person name="Ye Y.-Q."/>
            <person name="Zhang Z.-R."/>
            <person name="Yuan S.-M."/>
            <person name="Zhang X.-Y."/>
        </authorList>
    </citation>
    <scope>NUCLEOTIDE SEQUENCE [LARGE SCALE GENOMIC DNA]</scope>
    <source>
        <strain evidence="10 11">SDUM1044001</strain>
    </source>
</reference>
<keyword evidence="5 8" id="KW-0812">Transmembrane</keyword>
<feature type="domain" description="ABC transmembrane type-1" evidence="9">
    <location>
        <begin position="79"/>
        <end position="286"/>
    </location>
</feature>
<feature type="transmembrane region" description="Helical" evidence="8">
    <location>
        <begin position="28"/>
        <end position="48"/>
    </location>
</feature>
<evidence type="ECO:0000256" key="1">
    <source>
        <dbReference type="ARBA" id="ARBA00004651"/>
    </source>
</evidence>
<evidence type="ECO:0000256" key="3">
    <source>
        <dbReference type="ARBA" id="ARBA00022448"/>
    </source>
</evidence>
<dbReference type="AlphaFoldDB" id="A0AAW9RFG4"/>
<dbReference type="Proteomes" id="UP001378188">
    <property type="component" value="Unassembled WGS sequence"/>
</dbReference>
<evidence type="ECO:0000256" key="7">
    <source>
        <dbReference type="ARBA" id="ARBA00023136"/>
    </source>
</evidence>
<dbReference type="InterPro" id="IPR000515">
    <property type="entry name" value="MetI-like"/>
</dbReference>
<comment type="similarity">
    <text evidence="2">Belongs to the binding-protein-dependent transport system permease family. CysTW subfamily.</text>
</comment>
<dbReference type="PROSITE" id="PS50928">
    <property type="entry name" value="ABC_TM1"/>
    <property type="match status" value="1"/>
</dbReference>
<name>A0AAW9RFG4_9HYPH</name>
<feature type="transmembrane region" description="Helical" evidence="8">
    <location>
        <begin position="85"/>
        <end position="104"/>
    </location>
</feature>
<evidence type="ECO:0000313" key="11">
    <source>
        <dbReference type="Proteomes" id="UP001378188"/>
    </source>
</evidence>
<feature type="transmembrane region" description="Helical" evidence="8">
    <location>
        <begin position="213"/>
        <end position="234"/>
    </location>
</feature>
<comment type="caution">
    <text evidence="10">The sequence shown here is derived from an EMBL/GenBank/DDBJ whole genome shotgun (WGS) entry which is preliminary data.</text>
</comment>
<evidence type="ECO:0000259" key="9">
    <source>
        <dbReference type="PROSITE" id="PS50928"/>
    </source>
</evidence>
<dbReference type="PANTHER" id="PTHR42929">
    <property type="entry name" value="INNER MEMBRANE ABC TRANSPORTER PERMEASE PROTEIN YDCU-RELATED-RELATED"/>
    <property type="match status" value="1"/>
</dbReference>
<feature type="transmembrane region" description="Helical" evidence="8">
    <location>
        <begin position="116"/>
        <end position="139"/>
    </location>
</feature>
<keyword evidence="3 8" id="KW-0813">Transport</keyword>
<dbReference type="EMBL" id="JAZHOF010000002">
    <property type="protein sequence ID" value="MEJ8570640.1"/>
    <property type="molecule type" value="Genomic_DNA"/>
</dbReference>
<accession>A0AAW9RFG4</accession>
<dbReference type="Pfam" id="PF00528">
    <property type="entry name" value="BPD_transp_1"/>
    <property type="match status" value="1"/>
</dbReference>
<comment type="subcellular location">
    <subcellularLocation>
        <location evidence="1 8">Cell membrane</location>
        <topology evidence="1 8">Multi-pass membrane protein</topology>
    </subcellularLocation>
</comment>
<dbReference type="CDD" id="cd06261">
    <property type="entry name" value="TM_PBP2"/>
    <property type="match status" value="1"/>
</dbReference>
<dbReference type="GO" id="GO:0055085">
    <property type="term" value="P:transmembrane transport"/>
    <property type="evidence" value="ECO:0007669"/>
    <property type="project" value="InterPro"/>
</dbReference>
<feature type="transmembrane region" description="Helical" evidence="8">
    <location>
        <begin position="267"/>
        <end position="290"/>
    </location>
</feature>
<evidence type="ECO:0000256" key="4">
    <source>
        <dbReference type="ARBA" id="ARBA00022475"/>
    </source>
</evidence>
<keyword evidence="6 8" id="KW-1133">Transmembrane helix</keyword>
<sequence length="294" mass="31952">MAAGTAALGGAARTRSSARAIAVLTGPAYLWLTVTVLLPLMAMLYFSFLTEAPIAGRVGELTLEQYRTFVERGFYTTLILRSLKLGVTVAFLCFLIGFPCAYILAKTVKGRWREALFLLVIIPFWSNALVRVFSWTMVLRGNGLLERAIDWVVPGAGSLGLMFTYTAVVIGLVHSYLPYMILTCYISLQAIDDDLIEAARSLGAGRLTILRRLILPLALPGIVAGAVLIFVPVIGSFMEPRILGGRQGTFIGTIIEDQFTAVFNWPLGAALSFILLACVLVIFALFAPILKRAA</sequence>
<dbReference type="Gene3D" id="1.10.3720.10">
    <property type="entry name" value="MetI-like"/>
    <property type="match status" value="1"/>
</dbReference>
<evidence type="ECO:0000256" key="5">
    <source>
        <dbReference type="ARBA" id="ARBA00022692"/>
    </source>
</evidence>
<evidence type="ECO:0000313" key="10">
    <source>
        <dbReference type="EMBL" id="MEJ8570640.1"/>
    </source>
</evidence>
<dbReference type="PANTHER" id="PTHR42929:SF1">
    <property type="entry name" value="INNER MEMBRANE ABC TRANSPORTER PERMEASE PROTEIN YDCU-RELATED"/>
    <property type="match status" value="1"/>
</dbReference>
<proteinExistence type="inferred from homology"/>
<dbReference type="GO" id="GO:0005886">
    <property type="term" value="C:plasma membrane"/>
    <property type="evidence" value="ECO:0007669"/>
    <property type="project" value="UniProtKB-SubCell"/>
</dbReference>